<evidence type="ECO:0000313" key="1">
    <source>
        <dbReference type="EMBL" id="ODQ80471.1"/>
    </source>
</evidence>
<reference evidence="2" key="1">
    <citation type="submission" date="2016-05" db="EMBL/GenBank/DDBJ databases">
        <title>Comparative genomics of biotechnologically important yeasts.</title>
        <authorList>
            <consortium name="DOE Joint Genome Institute"/>
            <person name="Riley R."/>
            <person name="Haridas S."/>
            <person name="Wolfe K.H."/>
            <person name="Lopes M.R."/>
            <person name="Hittinger C.T."/>
            <person name="Goker M."/>
            <person name="Salamov A."/>
            <person name="Wisecaver J."/>
            <person name="Long T.M."/>
            <person name="Aerts A.L."/>
            <person name="Barry K."/>
            <person name="Choi C."/>
            <person name="Clum A."/>
            <person name="Coughlan A.Y."/>
            <person name="Deshpande S."/>
            <person name="Douglass A.P."/>
            <person name="Hanson S.J."/>
            <person name="Klenk H.-P."/>
            <person name="Labutti K."/>
            <person name="Lapidus A."/>
            <person name="Lindquist E."/>
            <person name="Lipzen A."/>
            <person name="Meier-Kolthoff J.P."/>
            <person name="Ohm R.A."/>
            <person name="Otillar R.P."/>
            <person name="Pangilinan J."/>
            <person name="Peng Y."/>
            <person name="Rokas A."/>
            <person name="Rosa C.A."/>
            <person name="Scheuner C."/>
            <person name="Sibirny A.A."/>
            <person name="Slot J.C."/>
            <person name="Stielow J.B."/>
            <person name="Sun H."/>
            <person name="Kurtzman C.P."/>
            <person name="Blackwell M."/>
            <person name="Grigoriev I.V."/>
            <person name="Jeffries T.W."/>
        </authorList>
    </citation>
    <scope>NUCLEOTIDE SEQUENCE [LARGE SCALE GENOMIC DNA]</scope>
    <source>
        <strain evidence="2">NRRL Y-12698</strain>
    </source>
</reference>
<keyword evidence="2" id="KW-1185">Reference proteome</keyword>
<proteinExistence type="predicted"/>
<accession>A0A1E3QS12</accession>
<protein>
    <recommendedName>
        <fullName evidence="3">RNase III domain-containing protein</fullName>
    </recommendedName>
</protein>
<dbReference type="GeneID" id="30148247"/>
<name>A0A1E3QS12_9ASCO</name>
<evidence type="ECO:0000313" key="2">
    <source>
        <dbReference type="Proteomes" id="UP000094336"/>
    </source>
</evidence>
<dbReference type="Proteomes" id="UP000094336">
    <property type="component" value="Unassembled WGS sequence"/>
</dbReference>
<dbReference type="AlphaFoldDB" id="A0A1E3QS12"/>
<gene>
    <name evidence="1" type="ORF">BABINDRAFT_166095</name>
</gene>
<sequence length="288" mass="32374">MRLTPKQLIKALRPVLGTSRSYHLPFADISYEELKGRDTFTSEKTARASSDTSRARLSSILDKFPLIDRYPASHNPTQEIGDTDVVKDYHSGKKAAMIDTRLKESMRFFKAFVGREYLLGDDAIIRTIYPVSPIGINLSTNDTFSVEMPNRNMTILGQTIYDLAIVSKIVSIKSLNPALSHEINHMNFQNLLPGTTTESNILKNKSLLKAFLNYKGFPKHVRVNTPSKSGLEPISRQFEKNLAIKSLHHIIGEVNMKYGMGVAMEFVKNKVVEGDGLLRFVVDRNGGW</sequence>
<organism evidence="1 2">
    <name type="scientific">Babjeviella inositovora NRRL Y-12698</name>
    <dbReference type="NCBI Taxonomy" id="984486"/>
    <lineage>
        <taxon>Eukaryota</taxon>
        <taxon>Fungi</taxon>
        <taxon>Dikarya</taxon>
        <taxon>Ascomycota</taxon>
        <taxon>Saccharomycotina</taxon>
        <taxon>Pichiomycetes</taxon>
        <taxon>Serinales incertae sedis</taxon>
        <taxon>Babjeviella</taxon>
    </lineage>
</organism>
<evidence type="ECO:0008006" key="3">
    <source>
        <dbReference type="Google" id="ProtNLM"/>
    </source>
</evidence>
<dbReference type="EMBL" id="KV454429">
    <property type="protein sequence ID" value="ODQ80471.1"/>
    <property type="molecule type" value="Genomic_DNA"/>
</dbReference>
<dbReference type="RefSeq" id="XP_018985799.1">
    <property type="nucleotide sequence ID" value="XM_019130394.1"/>
</dbReference>